<evidence type="ECO:0000256" key="11">
    <source>
        <dbReference type="ARBA" id="ARBA00023136"/>
    </source>
</evidence>
<dbReference type="STRING" id="64791.A0A151X584"/>
<gene>
    <name evidence="18" type="ORF">ALC60_05686</name>
</gene>
<protein>
    <submittedName>
        <fullName evidence="18">Septin-1</fullName>
    </submittedName>
</protein>
<keyword evidence="7" id="KW-0132">Cell division</keyword>
<evidence type="ECO:0000256" key="12">
    <source>
        <dbReference type="ARBA" id="ARBA00023212"/>
    </source>
</evidence>
<dbReference type="InterPro" id="IPR008113">
    <property type="entry name" value="Septin2"/>
</dbReference>
<keyword evidence="5" id="KW-1003">Cell membrane</keyword>
<keyword evidence="14" id="KW-0131">Cell cycle</keyword>
<dbReference type="EMBL" id="KQ982540">
    <property type="protein sequence ID" value="KYQ55398.1"/>
    <property type="molecule type" value="Genomic_DNA"/>
</dbReference>
<feature type="domain" description="Septin-type G" evidence="17">
    <location>
        <begin position="1"/>
        <end position="279"/>
    </location>
</feature>
<dbReference type="GO" id="GO:0030496">
    <property type="term" value="C:midbody"/>
    <property type="evidence" value="ECO:0007669"/>
    <property type="project" value="UniProtKB-SubCell"/>
</dbReference>
<keyword evidence="12" id="KW-0206">Cytoskeleton</keyword>
<feature type="site" description="Important for dimerization" evidence="15">
    <location>
        <position position="116"/>
    </location>
</feature>
<evidence type="ECO:0000256" key="15">
    <source>
        <dbReference type="PIRSR" id="PIRSR006698-2"/>
    </source>
</evidence>
<dbReference type="InterPro" id="IPR030379">
    <property type="entry name" value="G_SEPTIN_dom"/>
</dbReference>
<dbReference type="InterPro" id="IPR016491">
    <property type="entry name" value="Septin"/>
</dbReference>
<dbReference type="SUPFAM" id="SSF52540">
    <property type="entry name" value="P-loop containing nucleoside triphosphate hydrolases"/>
    <property type="match status" value="1"/>
</dbReference>
<dbReference type="Proteomes" id="UP000075809">
    <property type="component" value="Unassembled WGS sequence"/>
</dbReference>
<keyword evidence="6" id="KW-0963">Cytoplasm</keyword>
<evidence type="ECO:0000313" key="19">
    <source>
        <dbReference type="Proteomes" id="UP000075809"/>
    </source>
</evidence>
<evidence type="ECO:0000256" key="4">
    <source>
        <dbReference type="ARBA" id="ARBA00004626"/>
    </source>
</evidence>
<evidence type="ECO:0000256" key="16">
    <source>
        <dbReference type="SAM" id="MobiDB-lite"/>
    </source>
</evidence>
<dbReference type="PROSITE" id="PS51719">
    <property type="entry name" value="G_SEPTIN"/>
    <property type="match status" value="1"/>
</dbReference>
<reference evidence="18 19" key="1">
    <citation type="submission" date="2015-09" db="EMBL/GenBank/DDBJ databases">
        <title>Trachymyrmex zeteki WGS genome.</title>
        <authorList>
            <person name="Nygaard S."/>
            <person name="Hu H."/>
            <person name="Boomsma J."/>
            <person name="Zhang G."/>
        </authorList>
    </citation>
    <scope>NUCLEOTIDE SEQUENCE [LARGE SCALE GENOMIC DNA]</scope>
    <source>
        <strain evidence="18">Tzet28-1</strain>
        <tissue evidence="18">Whole body</tissue>
    </source>
</reference>
<accession>A0A151X584</accession>
<evidence type="ECO:0000256" key="10">
    <source>
        <dbReference type="ARBA" id="ARBA00023134"/>
    </source>
</evidence>
<dbReference type="Gene3D" id="3.40.50.300">
    <property type="entry name" value="P-loop containing nucleotide triphosphate hydrolases"/>
    <property type="match status" value="1"/>
</dbReference>
<name>A0A151X584_9HYME</name>
<evidence type="ECO:0000256" key="5">
    <source>
        <dbReference type="ARBA" id="ARBA00022475"/>
    </source>
</evidence>
<evidence type="ECO:0000313" key="18">
    <source>
        <dbReference type="EMBL" id="KYQ55398.1"/>
    </source>
</evidence>
<dbReference type="GO" id="GO:0005525">
    <property type="term" value="F:GTP binding"/>
    <property type="evidence" value="ECO:0007669"/>
    <property type="project" value="UniProtKB-KW"/>
</dbReference>
<evidence type="ECO:0000256" key="2">
    <source>
        <dbReference type="ARBA" id="ARBA00004214"/>
    </source>
</evidence>
<evidence type="ECO:0000256" key="14">
    <source>
        <dbReference type="ARBA" id="ARBA00023306"/>
    </source>
</evidence>
<dbReference type="GO" id="GO:0060170">
    <property type="term" value="C:ciliary membrane"/>
    <property type="evidence" value="ECO:0007669"/>
    <property type="project" value="UniProtKB-SubCell"/>
</dbReference>
<evidence type="ECO:0000256" key="9">
    <source>
        <dbReference type="ARBA" id="ARBA00022776"/>
    </source>
</evidence>
<dbReference type="InterPro" id="IPR027417">
    <property type="entry name" value="P-loop_NTPase"/>
</dbReference>
<evidence type="ECO:0000256" key="8">
    <source>
        <dbReference type="ARBA" id="ARBA00022741"/>
    </source>
</evidence>
<dbReference type="GO" id="GO:0051301">
    <property type="term" value="P:cell division"/>
    <property type="evidence" value="ECO:0007669"/>
    <property type="project" value="UniProtKB-KW"/>
</dbReference>
<dbReference type="PIRSF" id="PIRSF006698">
    <property type="entry name" value="Septin"/>
    <property type="match status" value="1"/>
</dbReference>
<evidence type="ECO:0000256" key="1">
    <source>
        <dbReference type="ARBA" id="ARBA00004186"/>
    </source>
</evidence>
<feature type="compositionally biased region" description="Basic and acidic residues" evidence="16">
    <location>
        <begin position="239"/>
        <end position="249"/>
    </location>
</feature>
<feature type="region of interest" description="Disordered" evidence="16">
    <location>
        <begin position="222"/>
        <end position="249"/>
    </location>
</feature>
<evidence type="ECO:0000256" key="7">
    <source>
        <dbReference type="ARBA" id="ARBA00022618"/>
    </source>
</evidence>
<evidence type="ECO:0000256" key="13">
    <source>
        <dbReference type="ARBA" id="ARBA00023273"/>
    </source>
</evidence>
<evidence type="ECO:0000256" key="3">
    <source>
        <dbReference type="ARBA" id="ARBA00004309"/>
    </source>
</evidence>
<dbReference type="GO" id="GO:0005819">
    <property type="term" value="C:spindle"/>
    <property type="evidence" value="ECO:0007669"/>
    <property type="project" value="UniProtKB-SubCell"/>
</dbReference>
<comment type="subcellular location">
    <subcellularLocation>
        <location evidence="3">Cell projection</location>
        <location evidence="3">Cilium membrane</location>
    </subcellularLocation>
    <subcellularLocation>
        <location evidence="4">Cleavage furrow</location>
    </subcellularLocation>
    <subcellularLocation>
        <location evidence="1">Cytoplasm</location>
        <location evidence="1">Cytoskeleton</location>
        <location evidence="1">Spindle</location>
    </subcellularLocation>
    <subcellularLocation>
        <location evidence="2">Midbody</location>
    </subcellularLocation>
</comment>
<keyword evidence="19" id="KW-1185">Reference proteome</keyword>
<organism evidence="18 19">
    <name type="scientific">Mycetomoellerius zeteki</name>
    <dbReference type="NCBI Taxonomy" id="64791"/>
    <lineage>
        <taxon>Eukaryota</taxon>
        <taxon>Metazoa</taxon>
        <taxon>Ecdysozoa</taxon>
        <taxon>Arthropoda</taxon>
        <taxon>Hexapoda</taxon>
        <taxon>Insecta</taxon>
        <taxon>Pterygota</taxon>
        <taxon>Neoptera</taxon>
        <taxon>Endopterygota</taxon>
        <taxon>Hymenoptera</taxon>
        <taxon>Apocrita</taxon>
        <taxon>Aculeata</taxon>
        <taxon>Formicoidea</taxon>
        <taxon>Formicidae</taxon>
        <taxon>Myrmicinae</taxon>
        <taxon>Mycetomoellerius</taxon>
    </lineage>
</organism>
<keyword evidence="9" id="KW-0498">Mitosis</keyword>
<evidence type="ECO:0000256" key="6">
    <source>
        <dbReference type="ARBA" id="ARBA00022490"/>
    </source>
</evidence>
<proteinExistence type="predicted"/>
<dbReference type="GO" id="GO:0032154">
    <property type="term" value="C:cleavage furrow"/>
    <property type="evidence" value="ECO:0007669"/>
    <property type="project" value="UniProtKB-SubCell"/>
</dbReference>
<keyword evidence="8 15" id="KW-0547">Nucleotide-binding</keyword>
<keyword evidence="11" id="KW-0472">Membrane</keyword>
<keyword evidence="13" id="KW-0966">Cell projection</keyword>
<dbReference type="PRINTS" id="PR01740">
    <property type="entry name" value="SEPTIN2"/>
</dbReference>
<dbReference type="Pfam" id="PF00735">
    <property type="entry name" value="Septin"/>
    <property type="match status" value="1"/>
</dbReference>
<evidence type="ECO:0000259" key="17">
    <source>
        <dbReference type="PROSITE" id="PS51719"/>
    </source>
</evidence>
<dbReference type="AlphaFoldDB" id="A0A151X584"/>
<sequence>MVVGESGLGKSTLVNSLFLTDLYPERIIPDAVEKTNQTVKLDASTVEIEERGVKLRLTVVDTPGYGDAIDNTDSFRAIIQYIDDQFERFLRDESGLNRRNIVDNRIHCCFYFISPFGHGLKPLDIEFMKQLHNKVNIVPVIAKADVLTKKEVLRLKKRVMEEIEGSGIKIYPLPDCDSDEDEDYKEQVRQLKEAVPWERDTHMQDLQEVTQEVHYENYRSERLAKGAPVPPRRQTTITEPDKNSTVSEKDRILQEKEAEIRHMQELLAVMQAQMQQQQP</sequence>
<keyword evidence="10 15" id="KW-0342">GTP-binding</keyword>
<dbReference type="CDD" id="cd01850">
    <property type="entry name" value="CDC_Septin"/>
    <property type="match status" value="1"/>
</dbReference>
<dbReference type="PANTHER" id="PTHR18884">
    <property type="entry name" value="SEPTIN"/>
    <property type="match status" value="1"/>
</dbReference>